<evidence type="ECO:0000313" key="2">
    <source>
        <dbReference type="Proteomes" id="UP000028524"/>
    </source>
</evidence>
<keyword evidence="2" id="KW-1185">Reference proteome</keyword>
<sequence>MPGTINLTYDAQVCSEPSKCEEASDELILCLQTEQSVLRYSTGAAEPVEWNRLDTRAKLTMYLSLLLQARGVVAAYYSSNDDRGALVMYDYFVQGTPVTCTYLQNQKHAKSREEAARWFAGLLNIELVEP</sequence>
<organism evidence="1 2">
    <name type="scientific">Stachybotrys chlorohalonatus (strain IBT 40285)</name>
    <dbReference type="NCBI Taxonomy" id="1283841"/>
    <lineage>
        <taxon>Eukaryota</taxon>
        <taxon>Fungi</taxon>
        <taxon>Dikarya</taxon>
        <taxon>Ascomycota</taxon>
        <taxon>Pezizomycotina</taxon>
        <taxon>Sordariomycetes</taxon>
        <taxon>Hypocreomycetidae</taxon>
        <taxon>Hypocreales</taxon>
        <taxon>Stachybotryaceae</taxon>
        <taxon>Stachybotrys</taxon>
    </lineage>
</organism>
<dbReference type="HOGENOM" id="CLU_1939499_0_0_1"/>
<reference evidence="1 2" key="1">
    <citation type="journal article" date="2014" name="BMC Genomics">
        <title>Comparative genome sequencing reveals chemotype-specific gene clusters in the toxigenic black mold Stachybotrys.</title>
        <authorList>
            <person name="Semeiks J."/>
            <person name="Borek D."/>
            <person name="Otwinowski Z."/>
            <person name="Grishin N.V."/>
        </authorList>
    </citation>
    <scope>NUCLEOTIDE SEQUENCE [LARGE SCALE GENOMIC DNA]</scope>
    <source>
        <strain evidence="1 2">IBT 40285</strain>
    </source>
</reference>
<dbReference type="AlphaFoldDB" id="A0A084QSB4"/>
<dbReference type="EMBL" id="KL660339">
    <property type="protein sequence ID" value="KFA66849.1"/>
    <property type="molecule type" value="Genomic_DNA"/>
</dbReference>
<proteinExistence type="predicted"/>
<protein>
    <submittedName>
        <fullName evidence="1">Uncharacterized protein</fullName>
    </submittedName>
</protein>
<evidence type="ECO:0000313" key="1">
    <source>
        <dbReference type="EMBL" id="KFA66849.1"/>
    </source>
</evidence>
<dbReference type="Proteomes" id="UP000028524">
    <property type="component" value="Unassembled WGS sequence"/>
</dbReference>
<accession>A0A084QSB4</accession>
<dbReference type="InParanoid" id="A0A084QSB4"/>
<name>A0A084QSB4_STAC4</name>
<gene>
    <name evidence="1" type="ORF">S40285_10497</name>
</gene>